<dbReference type="AlphaFoldDB" id="A1EBU3"/>
<evidence type="ECO:0000256" key="1">
    <source>
        <dbReference type="SAM" id="MobiDB-lite"/>
    </source>
</evidence>
<dbReference type="EMBL" id="EF119743">
    <property type="protein sequence ID" value="ABL59996.1"/>
    <property type="molecule type" value="Genomic_DNA"/>
</dbReference>
<name>A1EBU3_LYSEN</name>
<evidence type="ECO:0000313" key="2">
    <source>
        <dbReference type="EMBL" id="ABL59996.1"/>
    </source>
</evidence>
<reference evidence="2" key="1">
    <citation type="submission" date="2006-11" db="EMBL/GenBank/DDBJ databases">
        <title>A type III secretion system from the microbial antagonist and biological control bacterium, Lysobacter enzymogenes strain C3.</title>
        <authorList>
            <person name="Reedy R.M."/>
            <person name="Kobayashi D.Y."/>
        </authorList>
    </citation>
    <scope>NUCLEOTIDE SEQUENCE</scope>
    <source>
        <strain evidence="2">C3</strain>
    </source>
</reference>
<proteinExistence type="predicted"/>
<feature type="region of interest" description="Disordered" evidence="1">
    <location>
        <begin position="28"/>
        <end position="56"/>
    </location>
</feature>
<protein>
    <submittedName>
        <fullName evidence="2">Uncharacterized protein</fullName>
    </submittedName>
</protein>
<sequence>MPAGTVWARTSASPRNCWRPGARAPSAAACSAPGSRPRPRRHCWRRNRARASPPPRCAGRARGWNGWCATWARWPTPRRSAPKCGASRCVGSSRRWTTPTCSRSTARSGTARCKTSWPCNWASTSTARCARPTMRRCTPCSTCAAAPNCGCGPSAATPAWPTGPACCCRATCTTKRRRWSRTCRRTWSSGCIPITARAR</sequence>
<accession>A1EBU3</accession>
<organism evidence="2">
    <name type="scientific">Lysobacter enzymogenes</name>
    <dbReference type="NCBI Taxonomy" id="69"/>
    <lineage>
        <taxon>Bacteria</taxon>
        <taxon>Pseudomonadati</taxon>
        <taxon>Pseudomonadota</taxon>
        <taxon>Gammaproteobacteria</taxon>
        <taxon>Lysobacterales</taxon>
        <taxon>Lysobacteraceae</taxon>
        <taxon>Lysobacter</taxon>
    </lineage>
</organism>
<feature type="compositionally biased region" description="Basic residues" evidence="1">
    <location>
        <begin position="37"/>
        <end position="49"/>
    </location>
</feature>